<keyword evidence="3" id="KW-1185">Reference proteome</keyword>
<sequence>MGLDYKAGNLGQTPMRTRKASPGHVLVATPEQQRKASRLLDILDQRVARTGWHTFEPEKLSS</sequence>
<organism evidence="2 3">
    <name type="scientific">Skermanella aerolata</name>
    <dbReference type="NCBI Taxonomy" id="393310"/>
    <lineage>
        <taxon>Bacteria</taxon>
        <taxon>Pseudomonadati</taxon>
        <taxon>Pseudomonadota</taxon>
        <taxon>Alphaproteobacteria</taxon>
        <taxon>Rhodospirillales</taxon>
        <taxon>Azospirillaceae</taxon>
        <taxon>Skermanella</taxon>
    </lineage>
</organism>
<evidence type="ECO:0000313" key="3">
    <source>
        <dbReference type="Proteomes" id="UP000321523"/>
    </source>
</evidence>
<dbReference type="EMBL" id="BJYZ01000020">
    <property type="protein sequence ID" value="GEO40163.1"/>
    <property type="molecule type" value="Genomic_DNA"/>
</dbReference>
<name>A0A512DUL8_9PROT</name>
<proteinExistence type="predicted"/>
<feature type="region of interest" description="Disordered" evidence="1">
    <location>
        <begin position="1"/>
        <end position="23"/>
    </location>
</feature>
<comment type="caution">
    <text evidence="2">The sequence shown here is derived from an EMBL/GenBank/DDBJ whole genome shotgun (WGS) entry which is preliminary data.</text>
</comment>
<reference evidence="2 3" key="1">
    <citation type="submission" date="2019-07" db="EMBL/GenBank/DDBJ databases">
        <title>Whole genome shotgun sequence of Skermanella aerolata NBRC 106429.</title>
        <authorList>
            <person name="Hosoyama A."/>
            <person name="Uohara A."/>
            <person name="Ohji S."/>
            <person name="Ichikawa N."/>
        </authorList>
    </citation>
    <scope>NUCLEOTIDE SEQUENCE [LARGE SCALE GENOMIC DNA]</scope>
    <source>
        <strain evidence="2 3">NBRC 106429</strain>
    </source>
</reference>
<dbReference type="RefSeq" id="WP_044429662.1">
    <property type="nucleotide sequence ID" value="NZ_BJYZ01000020.1"/>
</dbReference>
<evidence type="ECO:0000256" key="1">
    <source>
        <dbReference type="SAM" id="MobiDB-lite"/>
    </source>
</evidence>
<evidence type="ECO:0000313" key="2">
    <source>
        <dbReference type="EMBL" id="GEO40163.1"/>
    </source>
</evidence>
<dbReference type="AlphaFoldDB" id="A0A512DUL8"/>
<protein>
    <submittedName>
        <fullName evidence="2">Uncharacterized protein</fullName>
    </submittedName>
</protein>
<accession>A0A512DUL8</accession>
<gene>
    <name evidence="2" type="ORF">SAE02_43110</name>
</gene>
<dbReference type="Proteomes" id="UP000321523">
    <property type="component" value="Unassembled WGS sequence"/>
</dbReference>